<dbReference type="Proteomes" id="UP001148629">
    <property type="component" value="Unassembled WGS sequence"/>
</dbReference>
<evidence type="ECO:0000313" key="1">
    <source>
        <dbReference type="EMBL" id="KAJ3523307.1"/>
    </source>
</evidence>
<gene>
    <name evidence="1" type="ORF">NM208_g12504</name>
</gene>
<evidence type="ECO:0000313" key="2">
    <source>
        <dbReference type="Proteomes" id="UP001148629"/>
    </source>
</evidence>
<organism evidence="1 2">
    <name type="scientific">Fusarium decemcellulare</name>
    <dbReference type="NCBI Taxonomy" id="57161"/>
    <lineage>
        <taxon>Eukaryota</taxon>
        <taxon>Fungi</taxon>
        <taxon>Dikarya</taxon>
        <taxon>Ascomycota</taxon>
        <taxon>Pezizomycotina</taxon>
        <taxon>Sordariomycetes</taxon>
        <taxon>Hypocreomycetidae</taxon>
        <taxon>Hypocreales</taxon>
        <taxon>Nectriaceae</taxon>
        <taxon>Fusarium</taxon>
        <taxon>Fusarium decemcellulare species complex</taxon>
    </lineage>
</organism>
<sequence length="149" mass="16712">MFDTAIISPASIKANRMDLWGNAKIPMLRDTGPDSQNVPLSPELEYYSVLVGISMTNISTENETFSFELSWVDLTCFSVPRFDLFLNIGILGGQTGSSGCSRVTSGTESNNTFQNDTRHPWVIALNGFVDQGWYNDTVLQKRHHRFIED</sequence>
<protein>
    <submittedName>
        <fullName evidence="1">Uncharacterized protein</fullName>
    </submittedName>
</protein>
<accession>A0ACC1RQF2</accession>
<dbReference type="EMBL" id="JANRMS010002280">
    <property type="protein sequence ID" value="KAJ3523307.1"/>
    <property type="molecule type" value="Genomic_DNA"/>
</dbReference>
<reference evidence="1" key="1">
    <citation type="submission" date="2022-08" db="EMBL/GenBank/DDBJ databases">
        <title>Genome Sequence of Fusarium decemcellulare.</title>
        <authorList>
            <person name="Buettner E."/>
        </authorList>
    </citation>
    <scope>NUCLEOTIDE SEQUENCE</scope>
    <source>
        <strain evidence="1">Babe19</strain>
    </source>
</reference>
<name>A0ACC1RQF2_9HYPO</name>
<comment type="caution">
    <text evidence="1">The sequence shown here is derived from an EMBL/GenBank/DDBJ whole genome shotgun (WGS) entry which is preliminary data.</text>
</comment>
<proteinExistence type="predicted"/>
<keyword evidence="2" id="KW-1185">Reference proteome</keyword>